<dbReference type="GO" id="GO:0003677">
    <property type="term" value="F:DNA binding"/>
    <property type="evidence" value="ECO:0007669"/>
    <property type="project" value="UniProtKB-KW"/>
</dbReference>
<dbReference type="CDD" id="cd01545">
    <property type="entry name" value="PBP1_SalR"/>
    <property type="match status" value="1"/>
</dbReference>
<evidence type="ECO:0000256" key="1">
    <source>
        <dbReference type="ARBA" id="ARBA00023015"/>
    </source>
</evidence>
<organism evidence="6 7">
    <name type="scientific">Roseateles paludis</name>
    <dbReference type="NCBI Taxonomy" id="3145238"/>
    <lineage>
        <taxon>Bacteria</taxon>
        <taxon>Pseudomonadati</taxon>
        <taxon>Pseudomonadota</taxon>
        <taxon>Betaproteobacteria</taxon>
        <taxon>Burkholderiales</taxon>
        <taxon>Sphaerotilaceae</taxon>
        <taxon>Roseateles</taxon>
    </lineage>
</organism>
<evidence type="ECO:0000313" key="7">
    <source>
        <dbReference type="Proteomes" id="UP001495147"/>
    </source>
</evidence>
<dbReference type="Pfam" id="PF00356">
    <property type="entry name" value="LacI"/>
    <property type="match status" value="1"/>
</dbReference>
<name>A0ABV0G2R3_9BURK</name>
<keyword evidence="7" id="KW-1185">Reference proteome</keyword>
<dbReference type="Pfam" id="PF13377">
    <property type="entry name" value="Peripla_BP_3"/>
    <property type="match status" value="1"/>
</dbReference>
<reference evidence="6 7" key="1">
    <citation type="submission" date="2024-05" db="EMBL/GenBank/DDBJ databases">
        <title>Roseateles sp. DJS-2-20 16S ribosomal RNA gene Genome sequencing and assembly.</title>
        <authorList>
            <person name="Woo H."/>
        </authorList>
    </citation>
    <scope>NUCLEOTIDE SEQUENCE [LARGE SCALE GENOMIC DNA]</scope>
    <source>
        <strain evidence="6 7">DJS-2-20</strain>
    </source>
</reference>
<dbReference type="InterPro" id="IPR046335">
    <property type="entry name" value="LacI/GalR-like_sensor"/>
</dbReference>
<dbReference type="RefSeq" id="WP_347704829.1">
    <property type="nucleotide sequence ID" value="NZ_JBDPZD010000002.1"/>
</dbReference>
<accession>A0ABV0G2R3</accession>
<dbReference type="SUPFAM" id="SSF53822">
    <property type="entry name" value="Periplasmic binding protein-like I"/>
    <property type="match status" value="1"/>
</dbReference>
<evidence type="ECO:0000256" key="2">
    <source>
        <dbReference type="ARBA" id="ARBA00023125"/>
    </source>
</evidence>
<comment type="caution">
    <text evidence="6">The sequence shown here is derived from an EMBL/GenBank/DDBJ whole genome shotgun (WGS) entry which is preliminary data.</text>
</comment>
<dbReference type="PANTHER" id="PTHR30146:SF153">
    <property type="entry name" value="LACTOSE OPERON REPRESSOR"/>
    <property type="match status" value="1"/>
</dbReference>
<dbReference type="PANTHER" id="PTHR30146">
    <property type="entry name" value="LACI-RELATED TRANSCRIPTIONAL REPRESSOR"/>
    <property type="match status" value="1"/>
</dbReference>
<protein>
    <submittedName>
        <fullName evidence="6">LacI family DNA-binding transcriptional regulator</fullName>
    </submittedName>
</protein>
<gene>
    <name evidence="6" type="ORF">ABDJ85_11125</name>
</gene>
<evidence type="ECO:0000256" key="4">
    <source>
        <dbReference type="SAM" id="MobiDB-lite"/>
    </source>
</evidence>
<dbReference type="SUPFAM" id="SSF47413">
    <property type="entry name" value="lambda repressor-like DNA-binding domains"/>
    <property type="match status" value="1"/>
</dbReference>
<evidence type="ECO:0000259" key="5">
    <source>
        <dbReference type="PROSITE" id="PS50932"/>
    </source>
</evidence>
<dbReference type="Gene3D" id="3.40.50.2300">
    <property type="match status" value="2"/>
</dbReference>
<dbReference type="SMART" id="SM00354">
    <property type="entry name" value="HTH_LACI"/>
    <property type="match status" value="1"/>
</dbReference>
<evidence type="ECO:0000313" key="6">
    <source>
        <dbReference type="EMBL" id="MEO3692024.1"/>
    </source>
</evidence>
<keyword evidence="3" id="KW-0804">Transcription</keyword>
<dbReference type="InterPro" id="IPR010982">
    <property type="entry name" value="Lambda_DNA-bd_dom_sf"/>
</dbReference>
<sequence>MLTRTTLPPTMKAVAQLAGVSTMTVSRVVNGVEVVRPDTVARVRAAIEQLNYRPNTSARMLAVQEQVGVGVLYSNPSGGYLGEILVGLLEGSGHQQMPARVVLDKCPPGASEVERATELIASGLQGLVLPPPLSDNAELLDAVEAAGTPVALVASRPPGPQRDLVSTVTVDDAAAAQEMTRHLIGLGHRRIAFIRGPLSQAASRHRLEGFQRAMAAAGLAVAPELVVDGDFTYRSGLDAAERLLAQAQAPTAIFAANDDMAAASVAVAHQRGLHVPGDLSVVGFDDTAIATTVWPELTTIRQPIAEMSCRALQILVEQIHDQVNRHLISPENVVLGHTLVRRQSDAPPRVRPAVRASPSAVLDP</sequence>
<dbReference type="InterPro" id="IPR000843">
    <property type="entry name" value="HTH_LacI"/>
</dbReference>
<dbReference type="InterPro" id="IPR028082">
    <property type="entry name" value="Peripla_BP_I"/>
</dbReference>
<feature type="domain" description="HTH lacI-type" evidence="5">
    <location>
        <begin position="9"/>
        <end position="63"/>
    </location>
</feature>
<dbReference type="CDD" id="cd01392">
    <property type="entry name" value="HTH_LacI"/>
    <property type="match status" value="1"/>
</dbReference>
<keyword evidence="2 6" id="KW-0238">DNA-binding</keyword>
<keyword evidence="1" id="KW-0805">Transcription regulation</keyword>
<dbReference type="Proteomes" id="UP001495147">
    <property type="component" value="Unassembled WGS sequence"/>
</dbReference>
<dbReference type="EMBL" id="JBDPZD010000002">
    <property type="protein sequence ID" value="MEO3692024.1"/>
    <property type="molecule type" value="Genomic_DNA"/>
</dbReference>
<feature type="region of interest" description="Disordered" evidence="4">
    <location>
        <begin position="345"/>
        <end position="364"/>
    </location>
</feature>
<feature type="compositionally biased region" description="Low complexity" evidence="4">
    <location>
        <begin position="351"/>
        <end position="364"/>
    </location>
</feature>
<proteinExistence type="predicted"/>
<evidence type="ECO:0000256" key="3">
    <source>
        <dbReference type="ARBA" id="ARBA00023163"/>
    </source>
</evidence>
<dbReference type="PROSITE" id="PS50932">
    <property type="entry name" value="HTH_LACI_2"/>
    <property type="match status" value="1"/>
</dbReference>
<dbReference type="Gene3D" id="1.10.260.40">
    <property type="entry name" value="lambda repressor-like DNA-binding domains"/>
    <property type="match status" value="1"/>
</dbReference>